<proteinExistence type="predicted"/>
<dbReference type="Proteomes" id="UP000186309">
    <property type="component" value="Chromosome"/>
</dbReference>
<sequence length="813" mass="90446">MKIPDARQRRRNAAAFALRVFVVLSAALFPISQRADAVELDGAVAKAVVKPADGGRNVLDPKAWRPWDLGFQVEGARFVCDNGGDAHARRGLSQHVVLNQKRPAPIVASAWSAAEGVSGTPDPDYALYLDLVYDDGSQVWGQSTPFKTGSHGDQEARVVFVPERPVKELTVSLLFRGHAGKATFRDPKLTVLDTGSSGVVFDGEPVVPRGPSRDGFLVRDVAAAGDFVHIDKQALGLGLEVKRTKEQGGEVFDVTLSDATGRDRAVTLLYTIPVPADGARWLDDLRRSSPATPGTEYMQAKTFHAGANGRMSLYPLGAVTRDGQGFALGLDPDRPAFSRIGYNAGTGELFLAFDVALTPEKNRASLHFRRFGFDPAWGFRAALDAYYRRFPAAFVRRVPKQGLWMPFSKISTIPGWEDFGFRFKEGADETAWDDAHGIITFRYTEPMTWWMPMPPKMPRTIDAAKAEAERLAATGKAEARAWLSSVYHDRDGQYVGRLIEAPWNKGVVWSMNSAPGVAGDLNDFQVKWNPRVRERFYGPNRKGDLDGEYIDSSEGYVTDELDFRRSHFATSEAPLVYSIDDRRPAVFRGTIAFEYARGIARDVHAADKLMMANATPDRLWWLAPMLDVMGTETDWNPQGAWRPMSDADLLYRRALCKGKPFCFLMNTDFDRFGADKVEKYMKRAVAYGMFPGFFSPNAADGAYFTRPELYDRDRPLFRKYLPLCKTIAEAGWEPITLARSSDDHVHVERYGDLGPRYLTVFNDGPEKRSETITLDKPVSGTSRELVGGRNVSWKDGRTTVMLESGDLAILEMP</sequence>
<dbReference type="KEGG" id="pbor:BSF38_00467"/>
<dbReference type="STRING" id="1387353.BSF38_00467"/>
<evidence type="ECO:0000313" key="2">
    <source>
        <dbReference type="Proteomes" id="UP000186309"/>
    </source>
</evidence>
<reference evidence="2" key="1">
    <citation type="submission" date="2016-12" db="EMBL/GenBank/DDBJ databases">
        <title>Comparative genomics of four Isosphaeraceae planctomycetes: a common pool of plasmids and glycoside hydrolase genes.</title>
        <authorList>
            <person name="Ivanova A."/>
        </authorList>
    </citation>
    <scope>NUCLEOTIDE SEQUENCE [LARGE SCALE GENOMIC DNA]</scope>
    <source>
        <strain evidence="2">PX4</strain>
    </source>
</reference>
<organism evidence="1 2">
    <name type="scientific">Paludisphaera borealis</name>
    <dbReference type="NCBI Taxonomy" id="1387353"/>
    <lineage>
        <taxon>Bacteria</taxon>
        <taxon>Pseudomonadati</taxon>
        <taxon>Planctomycetota</taxon>
        <taxon>Planctomycetia</taxon>
        <taxon>Isosphaerales</taxon>
        <taxon>Isosphaeraceae</taxon>
        <taxon>Paludisphaera</taxon>
    </lineage>
</organism>
<name>A0A1U7CJJ5_9BACT</name>
<accession>A0A1U7CJJ5</accession>
<evidence type="ECO:0000313" key="1">
    <source>
        <dbReference type="EMBL" id="APW59053.1"/>
    </source>
</evidence>
<protein>
    <submittedName>
        <fullName evidence="1">Uncharacterized protein</fullName>
    </submittedName>
</protein>
<dbReference type="EMBL" id="CP019082">
    <property type="protein sequence ID" value="APW59053.1"/>
    <property type="molecule type" value="Genomic_DNA"/>
</dbReference>
<dbReference type="RefSeq" id="WP_076343278.1">
    <property type="nucleotide sequence ID" value="NZ_CP019082.1"/>
</dbReference>
<keyword evidence="2" id="KW-1185">Reference proteome</keyword>
<dbReference type="AlphaFoldDB" id="A0A1U7CJJ5"/>
<dbReference type="OrthoDB" id="225094at2"/>
<gene>
    <name evidence="1" type="ORF">BSF38_00467</name>
</gene>